<comment type="caution">
    <text evidence="1">The sequence shown here is derived from an EMBL/GenBank/DDBJ whole genome shotgun (WGS) entry which is preliminary data.</text>
</comment>
<evidence type="ECO:0000313" key="2">
    <source>
        <dbReference type="Proteomes" id="UP000662314"/>
    </source>
</evidence>
<organism evidence="1 2">
    <name type="scientific">Dendronalium phyllosphericum CENA369</name>
    <dbReference type="NCBI Taxonomy" id="1725256"/>
    <lineage>
        <taxon>Bacteria</taxon>
        <taxon>Bacillati</taxon>
        <taxon>Cyanobacteriota</taxon>
        <taxon>Cyanophyceae</taxon>
        <taxon>Nostocales</taxon>
        <taxon>Nostocaceae</taxon>
        <taxon>Dendronalium</taxon>
        <taxon>Dendronalium phyllosphericum</taxon>
    </lineage>
</organism>
<accession>A0A8J7I904</accession>
<gene>
    <name evidence="1" type="ORF">I8752_26150</name>
</gene>
<proteinExistence type="predicted"/>
<reference evidence="1 2" key="1">
    <citation type="journal article" date="2021" name="Int. J. Syst. Evol. Microbiol.">
        <title>Amazonocrinis nigriterrae gen. nov., sp. nov., Atlanticothrix silvestris gen. nov., sp. nov. and Dendronalium phyllosphericum gen. nov., sp. nov., nostocacean cyanobacteria from Brazilian environments.</title>
        <authorList>
            <person name="Alvarenga D.O."/>
            <person name="Andreote A.P.D."/>
            <person name="Branco L.H.Z."/>
            <person name="Delbaje E."/>
            <person name="Cruz R.B."/>
            <person name="Varani A.M."/>
            <person name="Fiore M.F."/>
        </authorList>
    </citation>
    <scope>NUCLEOTIDE SEQUENCE [LARGE SCALE GENOMIC DNA]</scope>
    <source>
        <strain evidence="1 2">CENA369</strain>
    </source>
</reference>
<protein>
    <submittedName>
        <fullName evidence="1">Uncharacterized protein</fullName>
    </submittedName>
</protein>
<dbReference type="AlphaFoldDB" id="A0A8J7I904"/>
<dbReference type="EMBL" id="JAECZA010000231">
    <property type="protein sequence ID" value="MBH8576408.1"/>
    <property type="molecule type" value="Genomic_DNA"/>
</dbReference>
<sequence length="178" mass="20630">MLKPIISYITKAYKINRGTPLQIVSFALNFERDDIYAVIKCIFDCGEPADIVKTQRVKNFYRQYLTFNIDNKIYNLYKMDAVIQEKETNTDICKINDQSKSLSRIAGGKILYQRYILTTWEEICEKIKISMKLYSSILDKCRYTSLKLAVQTAARMAYPIANFRTCNLVKVGSSDNNK</sequence>
<evidence type="ECO:0000313" key="1">
    <source>
        <dbReference type="EMBL" id="MBH8576408.1"/>
    </source>
</evidence>
<dbReference type="RefSeq" id="WP_214435204.1">
    <property type="nucleotide sequence ID" value="NZ_CAWPUQ010000159.1"/>
</dbReference>
<dbReference type="Proteomes" id="UP000662314">
    <property type="component" value="Unassembled WGS sequence"/>
</dbReference>
<name>A0A8J7I904_9NOST</name>
<keyword evidence="2" id="KW-1185">Reference proteome</keyword>